<name>A0A9Q0GRG8_9MAGN</name>
<accession>A0A9Q0GRG8</accession>
<dbReference type="Proteomes" id="UP001141806">
    <property type="component" value="Unassembled WGS sequence"/>
</dbReference>
<sequence>MNRARILESVPSSLSFRSVREPLRRIVLPQTDGYLLTMDSYLLPSNNYLLTSDTFILPMDSYLLPGDSYLPQLDGYLLQQTVISLVKAITLLLLAELIQGR</sequence>
<dbReference type="AlphaFoldDB" id="A0A9Q0GRG8"/>
<gene>
    <name evidence="1" type="ORF">NE237_029017</name>
</gene>
<organism evidence="1 2">
    <name type="scientific">Protea cynaroides</name>
    <dbReference type="NCBI Taxonomy" id="273540"/>
    <lineage>
        <taxon>Eukaryota</taxon>
        <taxon>Viridiplantae</taxon>
        <taxon>Streptophyta</taxon>
        <taxon>Embryophyta</taxon>
        <taxon>Tracheophyta</taxon>
        <taxon>Spermatophyta</taxon>
        <taxon>Magnoliopsida</taxon>
        <taxon>Proteales</taxon>
        <taxon>Proteaceae</taxon>
        <taxon>Protea</taxon>
    </lineage>
</organism>
<evidence type="ECO:0000313" key="2">
    <source>
        <dbReference type="Proteomes" id="UP001141806"/>
    </source>
</evidence>
<reference evidence="1" key="1">
    <citation type="journal article" date="2023" name="Plant J.">
        <title>The genome of the king protea, Protea cynaroides.</title>
        <authorList>
            <person name="Chang J."/>
            <person name="Duong T.A."/>
            <person name="Schoeman C."/>
            <person name="Ma X."/>
            <person name="Roodt D."/>
            <person name="Barker N."/>
            <person name="Li Z."/>
            <person name="Van de Peer Y."/>
            <person name="Mizrachi E."/>
        </authorList>
    </citation>
    <scope>NUCLEOTIDE SEQUENCE</scope>
    <source>
        <tissue evidence="1">Young leaves</tissue>
    </source>
</reference>
<protein>
    <submittedName>
        <fullName evidence="1">Uncharacterized protein</fullName>
    </submittedName>
</protein>
<evidence type="ECO:0000313" key="1">
    <source>
        <dbReference type="EMBL" id="KAJ4952185.1"/>
    </source>
</evidence>
<comment type="caution">
    <text evidence="1">The sequence shown here is derived from an EMBL/GenBank/DDBJ whole genome shotgun (WGS) entry which is preliminary data.</text>
</comment>
<proteinExistence type="predicted"/>
<dbReference type="EMBL" id="JAMYWD010000012">
    <property type="protein sequence ID" value="KAJ4952185.1"/>
    <property type="molecule type" value="Genomic_DNA"/>
</dbReference>
<keyword evidence="2" id="KW-1185">Reference proteome</keyword>